<dbReference type="Pfam" id="PF07521">
    <property type="entry name" value="RMMBL"/>
    <property type="match status" value="1"/>
</dbReference>
<dbReference type="PANTHER" id="PTHR11203:SF11">
    <property type="entry name" value="CLEAVAGE AND POLYADENYLATION SPECIFICITY FACTOR SUBUNIT 3"/>
    <property type="match status" value="1"/>
</dbReference>
<evidence type="ECO:0000313" key="9">
    <source>
        <dbReference type="EMBL" id="JAT67967.1"/>
    </source>
</evidence>
<dbReference type="FunFam" id="3.40.50.10890:FF:000001">
    <property type="entry name" value="Cleavage and polyadenylation specificity factor subunit 3"/>
    <property type="match status" value="1"/>
</dbReference>
<evidence type="ECO:0000259" key="8">
    <source>
        <dbReference type="SMART" id="SM01027"/>
    </source>
</evidence>
<dbReference type="GO" id="GO:0006398">
    <property type="term" value="P:mRNA 3'-end processing by stem-loop binding and cleavage"/>
    <property type="evidence" value="ECO:0007669"/>
    <property type="project" value="TreeGrafter"/>
</dbReference>
<evidence type="ECO:0000256" key="3">
    <source>
        <dbReference type="ARBA" id="ARBA00022722"/>
    </source>
</evidence>
<dbReference type="CDD" id="cd16292">
    <property type="entry name" value="CPSF3-like_MBL-fold"/>
    <property type="match status" value="1"/>
</dbReference>
<dbReference type="InterPro" id="IPR036866">
    <property type="entry name" value="RibonucZ/Hydroxyglut_hydro"/>
</dbReference>
<keyword evidence="4" id="KW-0378">Hydrolase</keyword>
<dbReference type="Pfam" id="PF10996">
    <property type="entry name" value="Beta-Casp"/>
    <property type="match status" value="1"/>
</dbReference>
<dbReference type="InterPro" id="IPR021718">
    <property type="entry name" value="CPSF73-100_C"/>
</dbReference>
<dbReference type="SUPFAM" id="SSF56281">
    <property type="entry name" value="Metallo-hydrolase/oxidoreductase"/>
    <property type="match status" value="1"/>
</dbReference>
<dbReference type="SMART" id="SM01027">
    <property type="entry name" value="Beta-Casp"/>
    <property type="match status" value="1"/>
</dbReference>
<proteinExistence type="predicted"/>
<dbReference type="GO" id="GO:0005847">
    <property type="term" value="C:mRNA cleavage and polyadenylation specificity factor complex"/>
    <property type="evidence" value="ECO:0007669"/>
    <property type="project" value="TreeGrafter"/>
</dbReference>
<feature type="domain" description="Beta-Casp" evidence="8">
    <location>
        <begin position="261"/>
        <end position="382"/>
    </location>
</feature>
<feature type="region of interest" description="Disordered" evidence="6">
    <location>
        <begin position="1"/>
        <end position="23"/>
    </location>
</feature>
<comment type="subcellular location">
    <subcellularLocation>
        <location evidence="1">Nucleus</location>
    </subcellularLocation>
</comment>
<dbReference type="Pfam" id="PF11718">
    <property type="entry name" value="CPSF73-100_C"/>
    <property type="match status" value="1"/>
</dbReference>
<evidence type="ECO:0000256" key="2">
    <source>
        <dbReference type="ARBA" id="ARBA00022664"/>
    </source>
</evidence>
<sequence length="735" mass="76862">MTVAAGPSEAVPAPPADAAPTTPTSHVEIIPLGAAQEVGRSCVIVRFAGKTVMLDCGVHPGFSGLASLPFFDVIDMSSVDVMLVTHFHLDHSAAVPYVVGHTNFRGTILMTHATKAITSTLLRDFVKVSKGGADAGLYTEADLDASLERTHVINFQQTLCVNGIGITAYRAGHVLGAAMFMVEIAGQRILYTGDYSRVPDRHMPAADTPSPPPHIVIVESTYGVSRHLPRAERESRFLQRIHTAVARGGRVLLPVVALGRAQELLLILEEHWAAHPELHGVPIYQASGLAKRAISVYQTYIEMMNADIQAAFAVANPFAFRHVTHLRSARAFDDVGACVVMATPSMLQSGVSRDLFEAWCGDARNLVVIADFAVQGTLAREILAGPAEVLTRAGARVPLRCQVDAISFSAHADFPQTSGFLDTLAPPHVVLVHGEAGEMARLARALESAAAAAGRPRAVYTPRATQAVLVAATPARPALLRGGAAAAGAKPGAALAGVYVAAPGAGGVAAPPPPPLILEPEDLPRYTRLHTGRVTLRQTLALHAPFDQVRLALELLFEGVHGAGDLALVSSDQGATANDREGAPVAPQILRVGEAVTVSYDPASAPGRLTLEWQGGPGADAVADAVVAVVLGAGPAPPPRLSRLDAARAEALRGGDGEALARVEAELVEALLSAQFGPAATDPETGLTFLEVDGAHVLVDCKSRGVRCADAGLKARVERAITRLEAAMRACPLEG</sequence>
<dbReference type="InterPro" id="IPR022712">
    <property type="entry name" value="Beta_Casp"/>
</dbReference>
<keyword evidence="3" id="KW-0540">Nuclease</keyword>
<dbReference type="GO" id="GO:0003723">
    <property type="term" value="F:RNA binding"/>
    <property type="evidence" value="ECO:0007669"/>
    <property type="project" value="TreeGrafter"/>
</dbReference>
<name>A0A1D1ZMB8_AUXPR</name>
<organism evidence="9">
    <name type="scientific">Auxenochlorella protothecoides</name>
    <name type="common">Green microalga</name>
    <name type="synonym">Chlorella protothecoides</name>
    <dbReference type="NCBI Taxonomy" id="3075"/>
    <lineage>
        <taxon>Eukaryota</taxon>
        <taxon>Viridiplantae</taxon>
        <taxon>Chlorophyta</taxon>
        <taxon>core chlorophytes</taxon>
        <taxon>Trebouxiophyceae</taxon>
        <taxon>Chlorellales</taxon>
        <taxon>Chlorellaceae</taxon>
        <taxon>Auxenochlorella</taxon>
    </lineage>
</organism>
<evidence type="ECO:0000259" key="7">
    <source>
        <dbReference type="SMART" id="SM00849"/>
    </source>
</evidence>
<dbReference type="GO" id="GO:0004534">
    <property type="term" value="F:5'-3' RNA exonuclease activity"/>
    <property type="evidence" value="ECO:0007669"/>
    <property type="project" value="TreeGrafter"/>
</dbReference>
<keyword evidence="2" id="KW-0507">mRNA processing</keyword>
<dbReference type="GO" id="GO:0004521">
    <property type="term" value="F:RNA endonuclease activity"/>
    <property type="evidence" value="ECO:0007669"/>
    <property type="project" value="TreeGrafter"/>
</dbReference>
<evidence type="ECO:0000256" key="4">
    <source>
        <dbReference type="ARBA" id="ARBA00022801"/>
    </source>
</evidence>
<dbReference type="Gene3D" id="3.40.50.10890">
    <property type="match status" value="1"/>
</dbReference>
<dbReference type="InterPro" id="IPR011108">
    <property type="entry name" value="RMMBL"/>
</dbReference>
<dbReference type="SMART" id="SM00849">
    <property type="entry name" value="Lactamase_B"/>
    <property type="match status" value="1"/>
</dbReference>
<feature type="domain" description="Metallo-beta-lactamase" evidence="7">
    <location>
        <begin position="39"/>
        <end position="249"/>
    </location>
</feature>
<reference evidence="9" key="1">
    <citation type="submission" date="2015-08" db="EMBL/GenBank/DDBJ databases">
        <authorList>
            <person name="Babu N.S."/>
            <person name="Beckwith C.J."/>
            <person name="Beseler K.G."/>
            <person name="Brison A."/>
            <person name="Carone J.V."/>
            <person name="Caskin T.P."/>
            <person name="Diamond M."/>
            <person name="Durham M.E."/>
            <person name="Foxe J.M."/>
            <person name="Go M."/>
            <person name="Henderson B.A."/>
            <person name="Jones I.B."/>
            <person name="McGettigan J.A."/>
            <person name="Micheletti S.J."/>
            <person name="Nasrallah M.E."/>
            <person name="Ortiz D."/>
            <person name="Piller C.R."/>
            <person name="Privatt S.R."/>
            <person name="Schneider S.L."/>
            <person name="Sharp S."/>
            <person name="Smith T.C."/>
            <person name="Stanton J.D."/>
            <person name="Ullery H.E."/>
            <person name="Wilson R.J."/>
            <person name="Serrano M.G."/>
            <person name="Buck G."/>
            <person name="Lee V."/>
            <person name="Wang Y."/>
            <person name="Carvalho R."/>
            <person name="Voegtly L."/>
            <person name="Shi R."/>
            <person name="Duckworth R."/>
            <person name="Johnson A."/>
            <person name="Loviza R."/>
            <person name="Walstead R."/>
            <person name="Shah Z."/>
            <person name="Kiflezghi M."/>
            <person name="Wade K."/>
            <person name="Ball S.L."/>
            <person name="Bradley K.W."/>
            <person name="Asai D.J."/>
            <person name="Bowman C.A."/>
            <person name="Russell D.A."/>
            <person name="Pope W.H."/>
            <person name="Jacobs-Sera D."/>
            <person name="Hendrix R.W."/>
            <person name="Hatfull G.F."/>
        </authorList>
    </citation>
    <scope>NUCLEOTIDE SEQUENCE</scope>
</reference>
<dbReference type="InterPro" id="IPR050698">
    <property type="entry name" value="MBL"/>
</dbReference>
<dbReference type="Gene3D" id="3.60.15.10">
    <property type="entry name" value="Ribonuclease Z/Hydroxyacylglutathione hydrolase-like"/>
    <property type="match status" value="1"/>
</dbReference>
<accession>A0A1D1ZMB8</accession>
<evidence type="ECO:0008006" key="10">
    <source>
        <dbReference type="Google" id="ProtNLM"/>
    </source>
</evidence>
<keyword evidence="5" id="KW-0539">Nucleus</keyword>
<evidence type="ECO:0000256" key="6">
    <source>
        <dbReference type="SAM" id="MobiDB-lite"/>
    </source>
</evidence>
<dbReference type="InterPro" id="IPR001279">
    <property type="entry name" value="Metallo-B-lactamas"/>
</dbReference>
<dbReference type="Pfam" id="PF16661">
    <property type="entry name" value="Lactamase_B_6"/>
    <property type="match status" value="1"/>
</dbReference>
<protein>
    <recommendedName>
        <fullName evidence="10">Cleavage and polyadenylation specificity factor subunit 3</fullName>
    </recommendedName>
</protein>
<dbReference type="PANTHER" id="PTHR11203">
    <property type="entry name" value="CLEAVAGE AND POLYADENYLATION SPECIFICITY FACTOR FAMILY MEMBER"/>
    <property type="match status" value="1"/>
</dbReference>
<gene>
    <name evidence="9" type="ORF">g.5885</name>
</gene>
<dbReference type="AlphaFoldDB" id="A0A1D1ZMB8"/>
<dbReference type="EMBL" id="GDKF01010655">
    <property type="protein sequence ID" value="JAT67967.1"/>
    <property type="molecule type" value="Transcribed_RNA"/>
</dbReference>
<evidence type="ECO:0000256" key="1">
    <source>
        <dbReference type="ARBA" id="ARBA00004123"/>
    </source>
</evidence>
<evidence type="ECO:0000256" key="5">
    <source>
        <dbReference type="ARBA" id="ARBA00023242"/>
    </source>
</evidence>